<name>A0A9W8NVD5_9AGAR</name>
<feature type="region of interest" description="Disordered" evidence="1">
    <location>
        <begin position="318"/>
        <end position="378"/>
    </location>
</feature>
<feature type="compositionally biased region" description="Basic and acidic residues" evidence="1">
    <location>
        <begin position="318"/>
        <end position="340"/>
    </location>
</feature>
<evidence type="ECO:0000313" key="3">
    <source>
        <dbReference type="Proteomes" id="UP001142393"/>
    </source>
</evidence>
<dbReference type="AlphaFoldDB" id="A0A9W8NVD5"/>
<protein>
    <submittedName>
        <fullName evidence="2">Uncharacterized protein</fullName>
    </submittedName>
</protein>
<proteinExistence type="predicted"/>
<dbReference type="Proteomes" id="UP001142393">
    <property type="component" value="Unassembled WGS sequence"/>
</dbReference>
<comment type="caution">
    <text evidence="2">The sequence shown here is derived from an EMBL/GenBank/DDBJ whole genome shotgun (WGS) entry which is preliminary data.</text>
</comment>
<evidence type="ECO:0000256" key="1">
    <source>
        <dbReference type="SAM" id="MobiDB-lite"/>
    </source>
</evidence>
<organism evidence="2 3">
    <name type="scientific">Lentinula detonsa</name>
    <dbReference type="NCBI Taxonomy" id="2804962"/>
    <lineage>
        <taxon>Eukaryota</taxon>
        <taxon>Fungi</taxon>
        <taxon>Dikarya</taxon>
        <taxon>Basidiomycota</taxon>
        <taxon>Agaricomycotina</taxon>
        <taxon>Agaricomycetes</taxon>
        <taxon>Agaricomycetidae</taxon>
        <taxon>Agaricales</taxon>
        <taxon>Marasmiineae</taxon>
        <taxon>Omphalotaceae</taxon>
        <taxon>Lentinula</taxon>
    </lineage>
</organism>
<dbReference type="EMBL" id="JANVFU010000012">
    <property type="protein sequence ID" value="KAJ3741562.1"/>
    <property type="molecule type" value="Genomic_DNA"/>
</dbReference>
<evidence type="ECO:0000313" key="2">
    <source>
        <dbReference type="EMBL" id="KAJ3741562.1"/>
    </source>
</evidence>
<accession>A0A9W8NVD5</accession>
<reference evidence="2 3" key="1">
    <citation type="journal article" date="2023" name="Proc. Natl. Acad. Sci. U.S.A.">
        <title>A global phylogenomic analysis of the shiitake genus Lentinula.</title>
        <authorList>
            <person name="Sierra-Patev S."/>
            <person name="Min B."/>
            <person name="Naranjo-Ortiz M."/>
            <person name="Looney B."/>
            <person name="Konkel Z."/>
            <person name="Slot J.C."/>
            <person name="Sakamoto Y."/>
            <person name="Steenwyk J.L."/>
            <person name="Rokas A."/>
            <person name="Carro J."/>
            <person name="Camarero S."/>
            <person name="Ferreira P."/>
            <person name="Molpeceres G."/>
            <person name="Ruiz-Duenas F.J."/>
            <person name="Serrano A."/>
            <person name="Henrissat B."/>
            <person name="Drula E."/>
            <person name="Hughes K.W."/>
            <person name="Mata J.L."/>
            <person name="Ishikawa N.K."/>
            <person name="Vargas-Isla R."/>
            <person name="Ushijima S."/>
            <person name="Smith C.A."/>
            <person name="Donoghue J."/>
            <person name="Ahrendt S."/>
            <person name="Andreopoulos W."/>
            <person name="He G."/>
            <person name="LaButti K."/>
            <person name="Lipzen A."/>
            <person name="Ng V."/>
            <person name="Riley R."/>
            <person name="Sandor L."/>
            <person name="Barry K."/>
            <person name="Martinez A.T."/>
            <person name="Xiao Y."/>
            <person name="Gibbons J.G."/>
            <person name="Terashima K."/>
            <person name="Grigoriev I.V."/>
            <person name="Hibbett D."/>
        </authorList>
    </citation>
    <scope>NUCLEOTIDE SEQUENCE [LARGE SCALE GENOMIC DNA]</scope>
    <source>
        <strain evidence="2 3">TFB7810</strain>
    </source>
</reference>
<feature type="compositionally biased region" description="Polar residues" evidence="1">
    <location>
        <begin position="349"/>
        <end position="367"/>
    </location>
</feature>
<sequence length="378" mass="42785">MASPSLKLSPALQTAFNDPEGVAFEKQDSSLGAAMHKHTNEWPLYGVTSRFCSDLCTASYPAQGHDNSRPVPQLECYNQADYVTKEGTTRSTRIPDFSVFVVDVDSQLRPAFTVEVKPLPFHGPGIHDWRLNPNSKKHAMVHFGRAISQLREQAQYVFATFPHLQEHHVILQVGYFFSVLLFKKENERKICDLETVSEHHTPNKRPRSHSVGNTNADSDLELELEPTIYLDEDILPRNLLPEIICVNQPIFMGKPVNSYNEVFCYVLSMVLKKNEFVLQKSWLSPPEAGYEFPTFGDQQVIWKQCLLKAYSTKIASHMDHRKQERAVDQQLTPEDRKDVDYVGPPTTPTPSHRTLRNHSTTAAGPSSTRGGRGRRTGN</sequence>
<gene>
    <name evidence="2" type="ORF">DFH05DRAFT_1462590</name>
</gene>
<keyword evidence="3" id="KW-1185">Reference proteome</keyword>